<keyword evidence="5" id="KW-1185">Reference proteome</keyword>
<dbReference type="InterPro" id="IPR036513">
    <property type="entry name" value="STAS_dom_sf"/>
</dbReference>
<organism evidence="3 4">
    <name type="scientific">Candidatus Dactylopiibacterium carminicum</name>
    <dbReference type="NCBI Taxonomy" id="857335"/>
    <lineage>
        <taxon>Bacteria</taxon>
        <taxon>Pseudomonadati</taxon>
        <taxon>Pseudomonadota</taxon>
        <taxon>Betaproteobacteria</taxon>
        <taxon>Rhodocyclales</taxon>
        <taxon>Rhodocyclaceae</taxon>
        <taxon>Candidatus Dactylopiibacterium</taxon>
    </lineage>
</organism>
<evidence type="ECO:0000313" key="5">
    <source>
        <dbReference type="Proteomes" id="UP000623509"/>
    </source>
</evidence>
<reference evidence="2 5" key="1">
    <citation type="submission" date="2016-08" db="EMBL/GenBank/DDBJ databases">
        <title>Candidatus Dactylopiibacterium carminicum genome sequence.</title>
        <authorList>
            <person name="Ramirez-Puebla S.T."/>
            <person name="Ormeno-Orrillo E."/>
            <person name="Vera-Ponce De Leon A."/>
            <person name="Luis L."/>
            <person name="Sanchez-Flores A."/>
            <person name="Monica R."/>
            <person name="Martinez-Romero E."/>
        </authorList>
    </citation>
    <scope>NUCLEOTIDE SEQUENCE [LARGE SCALE GENOMIC DNA]</scope>
    <source>
        <strain evidence="2">END1</strain>
    </source>
</reference>
<dbReference type="PANTHER" id="PTHR35849:SF2">
    <property type="entry name" value="BLR2341 PROTEIN"/>
    <property type="match status" value="1"/>
</dbReference>
<dbReference type="Pfam" id="PF13466">
    <property type="entry name" value="STAS_2"/>
    <property type="match status" value="1"/>
</dbReference>
<dbReference type="InterPro" id="IPR058548">
    <property type="entry name" value="MlaB-like_STAS"/>
</dbReference>
<evidence type="ECO:0000313" key="3">
    <source>
        <dbReference type="EMBL" id="PAS91523.1"/>
    </source>
</evidence>
<evidence type="ECO:0000313" key="4">
    <source>
        <dbReference type="Proteomes" id="UP000216107"/>
    </source>
</evidence>
<dbReference type="EMBL" id="NMRN01000077">
    <property type="protein sequence ID" value="PAS91523.1"/>
    <property type="molecule type" value="Genomic_DNA"/>
</dbReference>
<dbReference type="OrthoDB" id="8527158at2"/>
<accession>A0A272EN44</accession>
<gene>
    <name evidence="2" type="ORF">BGI27_15880</name>
    <name evidence="3" type="ORF">CGU29_15920</name>
</gene>
<dbReference type="PANTHER" id="PTHR35849">
    <property type="entry name" value="BLR2341 PROTEIN"/>
    <property type="match status" value="1"/>
</dbReference>
<dbReference type="InterPro" id="IPR052746">
    <property type="entry name" value="MlaB_ABC_Transporter"/>
</dbReference>
<dbReference type="Proteomes" id="UP000623509">
    <property type="component" value="Unassembled WGS sequence"/>
</dbReference>
<dbReference type="Proteomes" id="UP000216107">
    <property type="component" value="Unassembled WGS sequence"/>
</dbReference>
<name>A0A272EN44_9RHOO</name>
<reference evidence="3 4" key="2">
    <citation type="submission" date="2017-07" db="EMBL/GenBank/DDBJ databases">
        <title>Candidatus Dactylopiibacterium carminicum, a nitrogen-fixing symbiont of the cochineal insect Dactylopius coccus and Dactylopius opuntiae (Hemiptera: Coccoidea: Dactylopiidae).</title>
        <authorList>
            <person name="Vera A."/>
        </authorList>
    </citation>
    <scope>NUCLEOTIDE SEQUENCE [LARGE SCALE GENOMIC DNA]</scope>
    <source>
        <strain evidence="3 4">NFDCM</strain>
    </source>
</reference>
<dbReference type="PROSITE" id="PS50801">
    <property type="entry name" value="STAS"/>
    <property type="match status" value="1"/>
</dbReference>
<evidence type="ECO:0000313" key="2">
    <source>
        <dbReference type="EMBL" id="KAF7597949.1"/>
    </source>
</evidence>
<dbReference type="SUPFAM" id="SSF52091">
    <property type="entry name" value="SpoIIaa-like"/>
    <property type="match status" value="1"/>
</dbReference>
<dbReference type="Gene3D" id="3.30.750.24">
    <property type="entry name" value="STAS domain"/>
    <property type="match status" value="1"/>
</dbReference>
<feature type="domain" description="STAS" evidence="1">
    <location>
        <begin position="14"/>
        <end position="92"/>
    </location>
</feature>
<dbReference type="AlphaFoldDB" id="A0A272EN44"/>
<dbReference type="InterPro" id="IPR002645">
    <property type="entry name" value="STAS_dom"/>
</dbReference>
<protein>
    <submittedName>
        <fullName evidence="3">Anti-sigma B factor antagonist</fullName>
    </submittedName>
    <submittedName>
        <fullName evidence="2">Anti-sigma factor antagonist</fullName>
    </submittedName>
</protein>
<comment type="caution">
    <text evidence="3">The sequence shown here is derived from an EMBL/GenBank/DDBJ whole genome shotgun (WGS) entry which is preliminary data.</text>
</comment>
<sequence length="110" mass="11679">MSAEQRTALPQVPVVLEGGLTIYNAGLLKGQLLQALADAQGLDLDLSRVDELDSAGLQVLALIKREAQVAGKQLRILAHSQAVQEAMNLFGMAGWFGDPLLETARAERGG</sequence>
<evidence type="ECO:0000259" key="1">
    <source>
        <dbReference type="PROSITE" id="PS50801"/>
    </source>
</evidence>
<proteinExistence type="predicted"/>
<dbReference type="CDD" id="cd07043">
    <property type="entry name" value="STAS_anti-anti-sigma_factors"/>
    <property type="match status" value="1"/>
</dbReference>
<dbReference type="EMBL" id="MDUX01000074">
    <property type="protein sequence ID" value="KAF7597949.1"/>
    <property type="molecule type" value="Genomic_DNA"/>
</dbReference>
<dbReference type="RefSeq" id="WP_095525809.1">
    <property type="nucleotide sequence ID" value="NZ_MDUX01000074.1"/>
</dbReference>